<keyword evidence="3 9" id="KW-0812">Transmembrane</keyword>
<keyword evidence="5 9" id="KW-1133">Transmembrane helix</keyword>
<dbReference type="GO" id="GO:0006099">
    <property type="term" value="P:tricarboxylic acid cycle"/>
    <property type="evidence" value="ECO:0007669"/>
    <property type="project" value="InterPro"/>
</dbReference>
<feature type="transmembrane region" description="Helical" evidence="9">
    <location>
        <begin position="107"/>
        <end position="125"/>
    </location>
</feature>
<evidence type="ECO:0000256" key="2">
    <source>
        <dbReference type="ARBA" id="ARBA00022617"/>
    </source>
</evidence>
<dbReference type="InterPro" id="IPR018495">
    <property type="entry name" value="Succ_DH_cyt_bsu_CS"/>
</dbReference>
<dbReference type="PANTHER" id="PTHR10978:SF5">
    <property type="entry name" value="SUCCINATE DEHYDROGENASE CYTOCHROME B560 SUBUNIT, MITOCHONDRIAL"/>
    <property type="match status" value="1"/>
</dbReference>
<dbReference type="AlphaFoldDB" id="A0A7G9IW78"/>
<dbReference type="NCBIfam" id="TIGR02970">
    <property type="entry name" value="succ_dehyd_cytB"/>
    <property type="match status" value="1"/>
</dbReference>
<proteinExistence type="predicted"/>
<evidence type="ECO:0000256" key="6">
    <source>
        <dbReference type="ARBA" id="ARBA00023004"/>
    </source>
</evidence>
<dbReference type="InterPro" id="IPR000701">
    <property type="entry name" value="SuccDH_FuR_B_TM-su"/>
</dbReference>
<dbReference type="PROSITE" id="PS01001">
    <property type="entry name" value="SDH_CYT_2"/>
    <property type="match status" value="1"/>
</dbReference>
<dbReference type="Gene3D" id="1.20.1300.10">
    <property type="entry name" value="Fumarate reductase/succinate dehydrogenase, transmembrane subunit"/>
    <property type="match status" value="1"/>
</dbReference>
<dbReference type="SUPFAM" id="SSF81343">
    <property type="entry name" value="Fumarate reductase respiratory complex transmembrane subunits"/>
    <property type="match status" value="1"/>
</dbReference>
<dbReference type="CDD" id="cd03499">
    <property type="entry name" value="SQR_TypeC_SdhC"/>
    <property type="match status" value="1"/>
</dbReference>
<comment type="subcellular location">
    <subcellularLocation>
        <location evidence="1">Membrane</location>
        <topology evidence="1">Multi-pass membrane protein</topology>
    </subcellularLocation>
</comment>
<dbReference type="EMBL" id="MT742603">
    <property type="protein sequence ID" value="QNM39622.1"/>
    <property type="molecule type" value="Genomic_DNA"/>
</dbReference>
<dbReference type="Pfam" id="PF01127">
    <property type="entry name" value="Sdh_cyt"/>
    <property type="match status" value="1"/>
</dbReference>
<keyword evidence="2 8" id="KW-0349">Heme</keyword>
<name>A0A7G9IW78_9FLOR</name>
<evidence type="ECO:0000256" key="8">
    <source>
        <dbReference type="PIRSR" id="PIRSR000178-1"/>
    </source>
</evidence>
<dbReference type="GO" id="GO:0005739">
    <property type="term" value="C:mitochondrion"/>
    <property type="evidence" value="ECO:0007669"/>
    <property type="project" value="GOC"/>
</dbReference>
<evidence type="ECO:0000256" key="4">
    <source>
        <dbReference type="ARBA" id="ARBA00022723"/>
    </source>
</evidence>
<keyword evidence="7 9" id="KW-0472">Membrane</keyword>
<dbReference type="InterPro" id="IPR014314">
    <property type="entry name" value="Succ_DH_cytb556"/>
</dbReference>
<feature type="transmembrane region" description="Helical" evidence="9">
    <location>
        <begin position="75"/>
        <end position="95"/>
    </location>
</feature>
<dbReference type="InterPro" id="IPR034804">
    <property type="entry name" value="SQR/QFR_C/D"/>
</dbReference>
<dbReference type="PANTHER" id="PTHR10978">
    <property type="entry name" value="SUCCINATE DEHYDROGENASE CYTOCHROME B560 SUBUNIT"/>
    <property type="match status" value="1"/>
</dbReference>
<evidence type="ECO:0000256" key="1">
    <source>
        <dbReference type="ARBA" id="ARBA00004141"/>
    </source>
</evidence>
<feature type="binding site" description="axial binding residue" evidence="8">
    <location>
        <position position="87"/>
    </location>
    <ligand>
        <name>heme</name>
        <dbReference type="ChEBI" id="CHEBI:30413"/>
        <note>ligand shared with second transmembrane subunit</note>
    </ligand>
    <ligandPart>
        <name>Fe</name>
        <dbReference type="ChEBI" id="CHEBI:18248"/>
    </ligandPart>
</feature>
<feature type="transmembrane region" description="Helical" evidence="9">
    <location>
        <begin position="36"/>
        <end position="63"/>
    </location>
</feature>
<dbReference type="RefSeq" id="YP_009988346.1">
    <property type="nucleotide sequence ID" value="NC_052714.1"/>
</dbReference>
<dbReference type="GO" id="GO:0046872">
    <property type="term" value="F:metal ion binding"/>
    <property type="evidence" value="ECO:0007669"/>
    <property type="project" value="UniProtKB-KW"/>
</dbReference>
<sequence>MFRDFSSFNRPLSPHLTIYLPQHSSLFSIWHRFSGILLLFSLFLFLIFINLLSFCGLQNFIYVLDIFLSYKIKKLVFLFCSLLSVYHFSNGIRHIVWDLGIWLHKAYFIYFTMLITFMFLLITAII</sequence>
<gene>
    <name evidence="10" type="primary">sdh3</name>
</gene>
<protein>
    <submittedName>
        <fullName evidence="10">Succinate:cytochrome c oxidoreductase subunit 3</fullName>
    </submittedName>
</protein>
<dbReference type="GO" id="GO:0016020">
    <property type="term" value="C:membrane"/>
    <property type="evidence" value="ECO:0007669"/>
    <property type="project" value="UniProtKB-SubCell"/>
</dbReference>
<geneLocation type="mitochondrion" evidence="10"/>
<keyword evidence="4 8" id="KW-0479">Metal-binding</keyword>
<keyword evidence="10" id="KW-0496">Mitochondrion</keyword>
<accession>A0A7G9IW78</accession>
<evidence type="ECO:0000256" key="3">
    <source>
        <dbReference type="ARBA" id="ARBA00022692"/>
    </source>
</evidence>
<evidence type="ECO:0000256" key="9">
    <source>
        <dbReference type="SAM" id="Phobius"/>
    </source>
</evidence>
<dbReference type="GeneID" id="62620152"/>
<dbReference type="PIRSF" id="PIRSF000178">
    <property type="entry name" value="SDH_cyt_b560"/>
    <property type="match status" value="1"/>
</dbReference>
<evidence type="ECO:0000313" key="10">
    <source>
        <dbReference type="EMBL" id="QNM39622.1"/>
    </source>
</evidence>
<evidence type="ECO:0000256" key="5">
    <source>
        <dbReference type="ARBA" id="ARBA00022989"/>
    </source>
</evidence>
<keyword evidence="6 8" id="KW-0408">Iron</keyword>
<dbReference type="GO" id="GO:0006121">
    <property type="term" value="P:mitochondrial electron transport, succinate to ubiquinone"/>
    <property type="evidence" value="ECO:0007669"/>
    <property type="project" value="TreeGrafter"/>
</dbReference>
<comment type="cofactor">
    <cofactor evidence="8">
        <name>heme</name>
        <dbReference type="ChEBI" id="CHEBI:30413"/>
    </cofactor>
    <text evidence="8">The heme is bound between the two transmembrane subunits.</text>
</comment>
<dbReference type="GO" id="GO:0009055">
    <property type="term" value="F:electron transfer activity"/>
    <property type="evidence" value="ECO:0007669"/>
    <property type="project" value="InterPro"/>
</dbReference>
<evidence type="ECO:0000256" key="7">
    <source>
        <dbReference type="ARBA" id="ARBA00023136"/>
    </source>
</evidence>
<reference evidence="10" key="1">
    <citation type="submission" date="2020-07" db="EMBL/GenBank/DDBJ databases">
        <title>Complete mitochondrial genomes reveal population-level patterns in the widespread red alga Gelidiella fanii (Gelidiales, Rhodophyta).</title>
        <authorList>
            <person name="Boo G.H."/>
            <person name="Zubia M."/>
            <person name="Hughey J.R."/>
            <person name="Sherwood A.R."/>
            <person name="Fujii M.T."/>
            <person name="Boo S.M."/>
            <person name="Miller K.A."/>
        </authorList>
    </citation>
    <scope>NUCLEOTIDE SEQUENCE</scope>
</reference>
<organism evidence="10">
    <name type="scientific">Gelidiella flabella</name>
    <dbReference type="NCBI Taxonomy" id="2026927"/>
    <lineage>
        <taxon>Eukaryota</taxon>
        <taxon>Rhodophyta</taxon>
        <taxon>Florideophyceae</taxon>
        <taxon>Rhodymeniophycidae</taxon>
        <taxon>Gelidiales</taxon>
        <taxon>Gelidiellaceae</taxon>
        <taxon>Gelidiella</taxon>
    </lineage>
</organism>